<sequence length="430" mass="47236">MPVAGPKRRRVWRWALPVVVVLLLAGAVPVALVATGAADAETPAEAAAPTENPTTVAARQVSERITAQLDRQATALLAGDRAGFLAIADRKVHSELRRRFAGLQELRVTRWEGRPNGLPTPAGSPGEWRLSVEFHYCFVVPDCRPSPLLVNTRWRDGAEPRLIELAKSTATPQVGGRVRAQAGTLPWEVSKLAAAVGKRTIVGTTPAYRDRLPELLRRAEAAARVADEYVVDGAVPDRYRIFYAGPKEWQRWYGGDQPEWGAGYAVNVGGGHYDVVLGPDSFNNRAYLDVMLRHELVHAVSLPDNSYWDDSVWWLIEGLAEHAGADGVPVARYDGLIPTRKLVKGDWNGKLDSLIPAEDASAEEATGSYGISYLAVRYLLDRFGERKVLAFVKAVVHDLRVPRQVSEEVFGKPWGKLQGDCAKYIRRAVG</sequence>
<dbReference type="EMBL" id="POTX01000045">
    <property type="protein sequence ID" value="PZF98191.1"/>
    <property type="molecule type" value="Genomic_DNA"/>
</dbReference>
<comment type="caution">
    <text evidence="1">The sequence shown here is derived from an EMBL/GenBank/DDBJ whole genome shotgun (WGS) entry which is preliminary data.</text>
</comment>
<dbReference type="OrthoDB" id="5171966at2"/>
<organism evidence="1 2">
    <name type="scientific">Micromonospora endophytica</name>
    <dbReference type="NCBI Taxonomy" id="515350"/>
    <lineage>
        <taxon>Bacteria</taxon>
        <taxon>Bacillati</taxon>
        <taxon>Actinomycetota</taxon>
        <taxon>Actinomycetes</taxon>
        <taxon>Micromonosporales</taxon>
        <taxon>Micromonosporaceae</taxon>
        <taxon>Micromonospora</taxon>
    </lineage>
</organism>
<gene>
    <name evidence="1" type="ORF">C1I93_09595</name>
</gene>
<dbReference type="Proteomes" id="UP000248627">
    <property type="component" value="Unassembled WGS sequence"/>
</dbReference>
<reference evidence="1 2" key="1">
    <citation type="submission" date="2018-01" db="EMBL/GenBank/DDBJ databases">
        <title>Draft genome sequence of Jishengella endophytica.</title>
        <authorList>
            <person name="Sahin N."/>
            <person name="Ay H."/>
            <person name="Saygin H."/>
        </authorList>
    </citation>
    <scope>NUCLEOTIDE SEQUENCE [LARGE SCALE GENOMIC DNA]</scope>
    <source>
        <strain evidence="1 2">DSM 45430</strain>
    </source>
</reference>
<proteinExistence type="predicted"/>
<evidence type="ECO:0000313" key="2">
    <source>
        <dbReference type="Proteomes" id="UP000248627"/>
    </source>
</evidence>
<evidence type="ECO:0000313" key="1">
    <source>
        <dbReference type="EMBL" id="PZF98191.1"/>
    </source>
</evidence>
<name>A0A2W2CFN3_9ACTN</name>
<evidence type="ECO:0008006" key="3">
    <source>
        <dbReference type="Google" id="ProtNLM"/>
    </source>
</evidence>
<dbReference type="AlphaFoldDB" id="A0A2W2CFN3"/>
<accession>A0A2W2CFN3</accession>
<keyword evidence="2" id="KW-1185">Reference proteome</keyword>
<protein>
    <recommendedName>
        <fullName evidence="3">Peptidase MA superfamily</fullName>
    </recommendedName>
</protein>